<dbReference type="ExpressionAtlas" id="A0A2I3BQR2">
    <property type="expression patterns" value="baseline and differential"/>
</dbReference>
<evidence type="ECO:0000313" key="4">
    <source>
        <dbReference type="Proteomes" id="UP000000589"/>
    </source>
</evidence>
<dbReference type="Antibodypedia" id="2508">
    <property type="antibodies" value="182 antibodies from 32 providers"/>
</dbReference>
<dbReference type="Bgee" id="ENSMUSG00000022305">
    <property type="expression patterns" value="Expressed in manus and 235 other cell types or tissues"/>
</dbReference>
<protein>
    <submittedName>
        <fullName evidence="2">Low density lipoprotein-related protein 12</fullName>
    </submittedName>
</protein>
<dbReference type="AGR" id="MGI:2443132"/>
<gene>
    <name evidence="2 3" type="primary">Lrp12</name>
</gene>
<dbReference type="AlphaFoldDB" id="A0A2I3BQR2"/>
<keyword evidence="1" id="KW-0812">Transmembrane</keyword>
<dbReference type="Ensembl" id="ENSMUST00000228575.2">
    <property type="protein sequence ID" value="ENSMUSP00000154273.2"/>
    <property type="gene ID" value="ENSMUSG00000022305.14"/>
</dbReference>
<accession>A0A2I3BQR2</accession>
<dbReference type="GeneTree" id="ENSGT00940000158307"/>
<dbReference type="MGI" id="MGI:2443132">
    <property type="gene designation" value="Lrp12"/>
</dbReference>
<organism evidence="2 4">
    <name type="scientific">Mus musculus</name>
    <name type="common">Mouse</name>
    <dbReference type="NCBI Taxonomy" id="10090"/>
    <lineage>
        <taxon>Eukaryota</taxon>
        <taxon>Metazoa</taxon>
        <taxon>Chordata</taxon>
        <taxon>Craniata</taxon>
        <taxon>Vertebrata</taxon>
        <taxon>Euteleostomi</taxon>
        <taxon>Mammalia</taxon>
        <taxon>Eutheria</taxon>
        <taxon>Euarchontoglires</taxon>
        <taxon>Glires</taxon>
        <taxon>Rodentia</taxon>
        <taxon>Myomorpha</taxon>
        <taxon>Muroidea</taxon>
        <taxon>Muridae</taxon>
        <taxon>Murinae</taxon>
        <taxon>Mus</taxon>
        <taxon>Mus</taxon>
    </lineage>
</organism>
<evidence type="ECO:0000313" key="3">
    <source>
        <dbReference type="MGI" id="MGI:2443132"/>
    </source>
</evidence>
<keyword evidence="4" id="KW-1185">Reference proteome</keyword>
<dbReference type="VEuPathDB" id="HostDB:ENSMUSG00000022305"/>
<evidence type="ECO:0000313" key="2">
    <source>
        <dbReference type="Ensembl" id="ENSMUSP00000154273.2"/>
    </source>
</evidence>
<feature type="transmembrane region" description="Helical" evidence="1">
    <location>
        <begin position="14"/>
        <end position="32"/>
    </location>
</feature>
<reference evidence="2 4" key="2">
    <citation type="journal article" date="2011" name="PLoS Biol.">
        <title>Modernizing reference genome assemblies.</title>
        <authorList>
            <person name="Church D.M."/>
            <person name="Schneider V.A."/>
            <person name="Graves T."/>
            <person name="Auger K."/>
            <person name="Cunningham F."/>
            <person name="Bouk N."/>
            <person name="Chen H.C."/>
            <person name="Agarwala R."/>
            <person name="McLaren W.M."/>
            <person name="Ritchie G.R."/>
            <person name="Albracht D."/>
            <person name="Kremitzki M."/>
            <person name="Rock S."/>
            <person name="Kotkiewicz H."/>
            <person name="Kremitzki C."/>
            <person name="Wollam A."/>
            <person name="Trani L."/>
            <person name="Fulton L."/>
            <person name="Fulton R."/>
            <person name="Matthews L."/>
            <person name="Whitehead S."/>
            <person name="Chow W."/>
            <person name="Torrance J."/>
            <person name="Dunn M."/>
            <person name="Harden G."/>
            <person name="Threadgold G."/>
            <person name="Wood J."/>
            <person name="Collins J."/>
            <person name="Heath P."/>
            <person name="Griffiths G."/>
            <person name="Pelan S."/>
            <person name="Grafham D."/>
            <person name="Eichler E.E."/>
            <person name="Weinstock G."/>
            <person name="Mardis E.R."/>
            <person name="Wilson R.K."/>
            <person name="Howe K."/>
            <person name="Flicek P."/>
            <person name="Hubbard T."/>
        </authorList>
    </citation>
    <scope>NUCLEOTIDE SEQUENCE [LARGE SCALE GENOMIC DNA]</scope>
    <source>
        <strain evidence="2 4">C57BL/6J</strain>
    </source>
</reference>
<keyword evidence="1" id="KW-1133">Transmembrane helix</keyword>
<name>A0A2I3BQR2_MOUSE</name>
<evidence type="ECO:0000256" key="1">
    <source>
        <dbReference type="SAM" id="Phobius"/>
    </source>
</evidence>
<dbReference type="SMR" id="A0A2I3BQR2"/>
<sequence length="43" mass="4996">MARRWSTKESQRRGSAWLLLFLAGVYVFRILISRGPEDALWTG</sequence>
<keyword evidence="1" id="KW-0472">Membrane</keyword>
<reference evidence="2" key="3">
    <citation type="submission" date="2025-08" db="UniProtKB">
        <authorList>
            <consortium name="Ensembl"/>
        </authorList>
    </citation>
    <scope>IDENTIFICATION</scope>
    <source>
        <strain evidence="2">C57BL/6J</strain>
    </source>
</reference>
<dbReference type="Proteomes" id="UP000000589">
    <property type="component" value="Chromosome 15"/>
</dbReference>
<reference evidence="2 4" key="1">
    <citation type="journal article" date="2009" name="PLoS Biol.">
        <title>Lineage-specific biology revealed by a finished genome assembly of the mouse.</title>
        <authorList>
            <consortium name="Mouse Genome Sequencing Consortium"/>
            <person name="Church D.M."/>
            <person name="Goodstadt L."/>
            <person name="Hillier L.W."/>
            <person name="Zody M.C."/>
            <person name="Goldstein S."/>
            <person name="She X."/>
            <person name="Bult C.J."/>
            <person name="Agarwala R."/>
            <person name="Cherry J.L."/>
            <person name="DiCuccio M."/>
            <person name="Hlavina W."/>
            <person name="Kapustin Y."/>
            <person name="Meric P."/>
            <person name="Maglott D."/>
            <person name="Birtle Z."/>
            <person name="Marques A.C."/>
            <person name="Graves T."/>
            <person name="Zhou S."/>
            <person name="Teague B."/>
            <person name="Potamousis K."/>
            <person name="Churas C."/>
            <person name="Place M."/>
            <person name="Herschleb J."/>
            <person name="Runnheim R."/>
            <person name="Forrest D."/>
            <person name="Amos-Landgraf J."/>
            <person name="Schwartz D.C."/>
            <person name="Cheng Z."/>
            <person name="Lindblad-Toh K."/>
            <person name="Eichler E.E."/>
            <person name="Ponting C.P."/>
        </authorList>
    </citation>
    <scope>NUCLEOTIDE SEQUENCE [LARGE SCALE GENOMIC DNA]</scope>
    <source>
        <strain evidence="2 4">C57BL/6J</strain>
    </source>
</reference>
<proteinExistence type="predicted"/>
<reference evidence="2" key="4">
    <citation type="submission" date="2025-09" db="UniProtKB">
        <authorList>
            <consortium name="Ensembl"/>
        </authorList>
    </citation>
    <scope>IDENTIFICATION</scope>
    <source>
        <strain evidence="2">C57BL/6J</strain>
    </source>
</reference>